<keyword evidence="4 5" id="KW-0274">FAD</keyword>
<dbReference type="InterPro" id="IPR012132">
    <property type="entry name" value="GMC_OxRdtase"/>
</dbReference>
<gene>
    <name evidence="9" type="ORF">FOY91_03120</name>
</gene>
<evidence type="ECO:0000256" key="2">
    <source>
        <dbReference type="ARBA" id="ARBA00010790"/>
    </source>
</evidence>
<sequence length="529" mass="56966">MEDADYVIAGGGRAGCVLASRLSEDPDCKVVLLEAGGGSDIFRVKMPTGAYTLLGKPKYDWLYMTEPDPSLGGRVMAWSAGRMLGGGSAINGMMYIRGARADYDGWAADGCTGWTWDEVQPYFRKSEGYTGAPSQSHSSLGPLGVSFPRDIHPLSEAFVDACEDYGLRRIEDYCAGDIDGAFISLVTQRDGQRSSAARAFLDEAATRPNLTIVTDALVDKVTIEDGRATGVVFRHDDEPRTVRARREVILSAGTMQSPAVLMRSGIGPAAALRALGIEVQVDAPGVGQNLQEHASFHTSYFVDVPTYNSVLGPVKMVGHLLRYVFGRRGVMSATPVEAMAFLRSRPDLAEPDIKLQFGAMCFDAAKRRPHERPGVIVYANVAKPRSRGEIRLRSKHAADSPIVDHRLLGDPEDMAALVRGVKMVDEIFHTPALAPHLRGQNMPAHKPKTDAEWEDAIRKTSGIGYHPVGTCRMGGDAGSVVDPHLRVRGVTGLRVVDASIMPVMPSANTNAPAIMIGEKGADLIRADAA</sequence>
<dbReference type="GO" id="GO:0016614">
    <property type="term" value="F:oxidoreductase activity, acting on CH-OH group of donors"/>
    <property type="evidence" value="ECO:0007669"/>
    <property type="project" value="InterPro"/>
</dbReference>
<evidence type="ECO:0000256" key="4">
    <source>
        <dbReference type="ARBA" id="ARBA00022827"/>
    </source>
</evidence>
<dbReference type="PANTHER" id="PTHR11552">
    <property type="entry name" value="GLUCOSE-METHANOL-CHOLINE GMC OXIDOREDUCTASE"/>
    <property type="match status" value="1"/>
</dbReference>
<comment type="cofactor">
    <cofactor evidence="1 5">
        <name>FAD</name>
        <dbReference type="ChEBI" id="CHEBI:57692"/>
    </cofactor>
</comment>
<protein>
    <submittedName>
        <fullName evidence="9">FAD-binding protein</fullName>
    </submittedName>
</protein>
<keyword evidence="10" id="KW-1185">Reference proteome</keyword>
<dbReference type="InterPro" id="IPR000172">
    <property type="entry name" value="GMC_OxRdtase_N"/>
</dbReference>
<evidence type="ECO:0000259" key="8">
    <source>
        <dbReference type="PROSITE" id="PS00624"/>
    </source>
</evidence>
<dbReference type="AlphaFoldDB" id="A0A558RBI1"/>
<dbReference type="EMBL" id="VNIM01000007">
    <property type="protein sequence ID" value="TVV76775.1"/>
    <property type="molecule type" value="Genomic_DNA"/>
</dbReference>
<comment type="similarity">
    <text evidence="2 6">Belongs to the GMC oxidoreductase family.</text>
</comment>
<comment type="caution">
    <text evidence="9">The sequence shown here is derived from an EMBL/GenBank/DDBJ whole genome shotgun (WGS) entry which is preliminary data.</text>
</comment>
<dbReference type="OrthoDB" id="9785276at2"/>
<evidence type="ECO:0000256" key="1">
    <source>
        <dbReference type="ARBA" id="ARBA00001974"/>
    </source>
</evidence>
<dbReference type="Gene3D" id="3.30.560.10">
    <property type="entry name" value="Glucose Oxidase, domain 3"/>
    <property type="match status" value="1"/>
</dbReference>
<dbReference type="InterPro" id="IPR007867">
    <property type="entry name" value="GMC_OxRtase_C"/>
</dbReference>
<dbReference type="PROSITE" id="PS00623">
    <property type="entry name" value="GMC_OXRED_1"/>
    <property type="match status" value="1"/>
</dbReference>
<feature type="domain" description="Glucose-methanol-choline oxidoreductase N-terminal" evidence="8">
    <location>
        <begin position="253"/>
        <end position="267"/>
    </location>
</feature>
<dbReference type="Pfam" id="PF00732">
    <property type="entry name" value="GMC_oxred_N"/>
    <property type="match status" value="1"/>
</dbReference>
<organism evidence="9 10">
    <name type="scientific">Alterirhizorhabdus solaris</name>
    <dbReference type="NCBI Taxonomy" id="2529389"/>
    <lineage>
        <taxon>Bacteria</taxon>
        <taxon>Pseudomonadati</taxon>
        <taxon>Pseudomonadota</taxon>
        <taxon>Alphaproteobacteria</taxon>
        <taxon>Sphingomonadales</taxon>
        <taxon>Rhizorhabdaceae</taxon>
        <taxon>Alterirhizorhabdus</taxon>
    </lineage>
</organism>
<proteinExistence type="inferred from homology"/>
<dbReference type="Proteomes" id="UP000318681">
    <property type="component" value="Unassembled WGS sequence"/>
</dbReference>
<dbReference type="PIRSF" id="PIRSF000137">
    <property type="entry name" value="Alcohol_oxidase"/>
    <property type="match status" value="1"/>
</dbReference>
<reference evidence="9 10" key="1">
    <citation type="submission" date="2019-07" db="EMBL/GenBank/DDBJ databases">
        <title>Sphingomonas solaris sp. nov., isolated from a solar panel from Boston, Massachusetts.</title>
        <authorList>
            <person name="Tanner K."/>
            <person name="Pascual J."/>
            <person name="Mancuso C."/>
            <person name="Pereto J."/>
            <person name="Khalil A."/>
            <person name="Vilanova C."/>
        </authorList>
    </citation>
    <scope>NUCLEOTIDE SEQUENCE [LARGE SCALE GENOMIC DNA]</scope>
    <source>
        <strain evidence="9 10">R4DWN</strain>
    </source>
</reference>
<evidence type="ECO:0000256" key="3">
    <source>
        <dbReference type="ARBA" id="ARBA00022630"/>
    </source>
</evidence>
<dbReference type="SUPFAM" id="SSF51905">
    <property type="entry name" value="FAD/NAD(P)-binding domain"/>
    <property type="match status" value="1"/>
</dbReference>
<evidence type="ECO:0000313" key="9">
    <source>
        <dbReference type="EMBL" id="TVV76775.1"/>
    </source>
</evidence>
<feature type="binding site" evidence="5">
    <location>
        <position position="218"/>
    </location>
    <ligand>
        <name>FAD</name>
        <dbReference type="ChEBI" id="CHEBI:57692"/>
    </ligand>
</feature>
<accession>A0A558RBI1</accession>
<dbReference type="SUPFAM" id="SSF54373">
    <property type="entry name" value="FAD-linked reductases, C-terminal domain"/>
    <property type="match status" value="1"/>
</dbReference>
<evidence type="ECO:0000256" key="6">
    <source>
        <dbReference type="RuleBase" id="RU003968"/>
    </source>
</evidence>
<evidence type="ECO:0000313" key="10">
    <source>
        <dbReference type="Proteomes" id="UP000318681"/>
    </source>
</evidence>
<dbReference type="Gene3D" id="3.50.50.60">
    <property type="entry name" value="FAD/NAD(P)-binding domain"/>
    <property type="match status" value="1"/>
</dbReference>
<dbReference type="PROSITE" id="PS00624">
    <property type="entry name" value="GMC_OXRED_2"/>
    <property type="match status" value="1"/>
</dbReference>
<evidence type="ECO:0000256" key="5">
    <source>
        <dbReference type="PIRSR" id="PIRSR000137-2"/>
    </source>
</evidence>
<dbReference type="PANTHER" id="PTHR11552:SF147">
    <property type="entry name" value="CHOLINE DEHYDROGENASE, MITOCHONDRIAL"/>
    <property type="match status" value="1"/>
</dbReference>
<dbReference type="Pfam" id="PF05199">
    <property type="entry name" value="GMC_oxred_C"/>
    <property type="match status" value="1"/>
</dbReference>
<feature type="domain" description="Glucose-methanol-choline oxidoreductase N-terminal" evidence="7">
    <location>
        <begin position="81"/>
        <end position="104"/>
    </location>
</feature>
<keyword evidence="3 6" id="KW-0285">Flavoprotein</keyword>
<name>A0A558RBI1_9SPHN</name>
<dbReference type="GO" id="GO:0050660">
    <property type="term" value="F:flavin adenine dinucleotide binding"/>
    <property type="evidence" value="ECO:0007669"/>
    <property type="project" value="InterPro"/>
</dbReference>
<dbReference type="InterPro" id="IPR036188">
    <property type="entry name" value="FAD/NAD-bd_sf"/>
</dbReference>
<evidence type="ECO:0000259" key="7">
    <source>
        <dbReference type="PROSITE" id="PS00623"/>
    </source>
</evidence>